<organism evidence="1 2">
    <name type="scientific">Sphaerodactylus townsendi</name>
    <dbReference type="NCBI Taxonomy" id="933632"/>
    <lineage>
        <taxon>Eukaryota</taxon>
        <taxon>Metazoa</taxon>
        <taxon>Chordata</taxon>
        <taxon>Craniata</taxon>
        <taxon>Vertebrata</taxon>
        <taxon>Euteleostomi</taxon>
        <taxon>Lepidosauria</taxon>
        <taxon>Squamata</taxon>
        <taxon>Bifurcata</taxon>
        <taxon>Gekkota</taxon>
        <taxon>Sphaerodactylidae</taxon>
        <taxon>Sphaerodactylus</taxon>
    </lineage>
</organism>
<comment type="caution">
    <text evidence="1">The sequence shown here is derived from an EMBL/GenBank/DDBJ whole genome shotgun (WGS) entry which is preliminary data.</text>
</comment>
<protein>
    <submittedName>
        <fullName evidence="1">Uncharacterized protein</fullName>
    </submittedName>
</protein>
<evidence type="ECO:0000313" key="2">
    <source>
        <dbReference type="Proteomes" id="UP000827872"/>
    </source>
</evidence>
<evidence type="ECO:0000313" key="1">
    <source>
        <dbReference type="EMBL" id="KAH8001568.1"/>
    </source>
</evidence>
<gene>
    <name evidence="1" type="ORF">K3G42_011280</name>
</gene>
<dbReference type="Proteomes" id="UP000827872">
    <property type="component" value="Linkage Group LG08"/>
</dbReference>
<reference evidence="1" key="1">
    <citation type="submission" date="2021-08" db="EMBL/GenBank/DDBJ databases">
        <title>The first chromosome-level gecko genome reveals the dynamic sex chromosomes of Neotropical dwarf geckos (Sphaerodactylidae: Sphaerodactylus).</title>
        <authorList>
            <person name="Pinto B.J."/>
            <person name="Keating S.E."/>
            <person name="Gamble T."/>
        </authorList>
    </citation>
    <scope>NUCLEOTIDE SEQUENCE</scope>
    <source>
        <strain evidence="1">TG3544</strain>
    </source>
</reference>
<proteinExistence type="predicted"/>
<sequence>MEKPKGPIISTFRGKNIAALAGKLKHLALNIPLRFSVQAPGPHSKNTARFGSLSHHSFFSRHNPHPHQVTHIQGLNGALVCKVNDEWCEQVMLPCHPTVKSQFHTSIWRRPGIQTPIGDPQPLPVPRLPIGSLSDAWRDELRELTAKLRAASFTEKKETTQKPQRKTQYSEETGRLIPPSSRATTHHSSRWVRQNNAKNNNEDSLLSFQDQELIVSKA</sequence>
<accession>A0ACB8F995</accession>
<dbReference type="EMBL" id="CM037621">
    <property type="protein sequence ID" value="KAH8001568.1"/>
    <property type="molecule type" value="Genomic_DNA"/>
</dbReference>
<name>A0ACB8F995_9SAUR</name>
<keyword evidence="2" id="KW-1185">Reference proteome</keyword>